<protein>
    <submittedName>
        <fullName evidence="3">Uncharacterized protein</fullName>
    </submittedName>
</protein>
<feature type="transmembrane region" description="Helical" evidence="2">
    <location>
        <begin position="91"/>
        <end position="113"/>
    </location>
</feature>
<sequence length="1422" mass="158694">MKLKIKKKGAEEEDDDEENPMGMRLEVIRRPSGGRSGASGSWGSNPFEPRRELSDPTPTSSSRRVSHAATVDAPEKKLTLFALRLAIIEKLASGLGQLAFIWATVVLLGGFASDLKPKDFWFVTTILVVEGARLFSRSHELEWQHRSTRTLPTVDASRRFVISLLSFPGRLLRSVLRPISTAAEPGRRLAKDLQQFHALTAPKRRWHTAEVPILPYTGWVFISKNISRLWYWLQIFAAIACVAMSLLRLGQQDFDEGGGANEKSALNVFYSLALAEAVMFLLEKGYWSWRIEWGKLVERVCYDCDLDAIGMVSLRRFFYDAYSKCVNGSVFDCLKMDLVTFAEDLLDSDSRDEQLIGATILRSFVNSERFAGDTLRKIGSSTEVIERLTEMLNWKDPTEEQIRRAAAEILSKLASKKQHALRVAAIPGAMESIASLLYAGGGSTAGKPYEASPKAVVIDREDYEFSAFNLLGLLILKRLARDHDNCWKIGNTRGLLARIIDLTAASATQLRDQLAPPSRVKTVQRALHVVLILVSTTGGTGKILRREVSEIVYAVSNVRDLLQYGESHLKLQKLGVEILTSLAMDEEAREKIGATGGVLRLLLGVFFRPRVTEEIDGVCNEAGEALAMLMLESRTNCERLLREGDDVVRQLVDALHDTVLRVNAGRILRGLCAYSPPELSHRLRIVADAMPTLLKTIMEEKEKEKLLETSIGLALHILRLSNPKEPKDELRSAGFTDQQLAAKVVEILKRYDSPDSKVPRIRRFAIGLVTNLMKYDERYVKLFRDLGMEEALRRTAETTSELECFNVFSGTVGLCRYEVALSSLWGKTKPKSKKKEAEEEDNDEENPMDKRLEVICRPNGGSIGARRGCGFTPFEPQSETMPRNSSRRVSDAATVDAPEKRLTLFAIRLAIIEKLASGLGQLAFIWATVVLLGGFASDLKPKDFWFVTTILVVEGARLFSRSHEIKWQQLSTRTLPTVDASRRFVISLVSFPGSFLRAVISPISTAAEPGRRVAKDLQQFHTLRAPKTSRHAAEVPIFPYTDWVFISKNISRLLYWLQIFAAIACVAMSLLRLGQQDFAEGGGANEKSAVNVFYGLSLAVAVMFLLEKGYWSWKIEFGKLVERVCYDCRLDAELDAIGMVSLRRFFYDAYSKCVNSSVFDCLKMDLVTFAKELLDSDSPNEQLIGATILRRFVKSDRFAGDTLRKIGSSTEVIERLTEMLNWKDPTEEQIRRAAAEILSKLASKKQHALRVAAIPGAMESIASLLYTGGGSTAGKPYKASGKAVVFDIEDWEFSAFNLLGLLILKRLARDHDNCWKIGNTRGLLALIIDLTAASATELRDQLAPPSRVKTVRRALHVVLILVSATGGTGKMLRREVSKNVYAAGRILRTPPELSHRLRIVADAMPTVRTPLPPNYNFIQQFA</sequence>
<keyword evidence="2" id="KW-1133">Transmembrane helix</keyword>
<dbReference type="EMBL" id="JADCNM010000001">
    <property type="protein sequence ID" value="KAG0500794.1"/>
    <property type="molecule type" value="Genomic_DNA"/>
</dbReference>
<name>A0A835RYW1_VANPL</name>
<dbReference type="InterPro" id="IPR016024">
    <property type="entry name" value="ARM-type_fold"/>
</dbReference>
<feature type="transmembrane region" description="Helical" evidence="2">
    <location>
        <begin position="1053"/>
        <end position="1073"/>
    </location>
</feature>
<accession>A0A835RYW1</accession>
<feature type="region of interest" description="Disordered" evidence="1">
    <location>
        <begin position="873"/>
        <end position="892"/>
    </location>
</feature>
<evidence type="ECO:0000256" key="1">
    <source>
        <dbReference type="SAM" id="MobiDB-lite"/>
    </source>
</evidence>
<dbReference type="PANTHER" id="PTHR33115:SF41">
    <property type="entry name" value="EXPRESSED PROTEIN"/>
    <property type="match status" value="1"/>
</dbReference>
<comment type="caution">
    <text evidence="3">The sequence shown here is derived from an EMBL/GenBank/DDBJ whole genome shotgun (WGS) entry which is preliminary data.</text>
</comment>
<dbReference type="Gene3D" id="1.25.10.10">
    <property type="entry name" value="Leucine-rich Repeat Variant"/>
    <property type="match status" value="2"/>
</dbReference>
<dbReference type="PANTHER" id="PTHR33115">
    <property type="entry name" value="ARM REPEAT SUPERFAMILY PROTEIN"/>
    <property type="match status" value="1"/>
</dbReference>
<evidence type="ECO:0000313" key="3">
    <source>
        <dbReference type="EMBL" id="KAG0500794.1"/>
    </source>
</evidence>
<dbReference type="Proteomes" id="UP000639772">
    <property type="component" value="Chromosome 1"/>
</dbReference>
<keyword evidence="2" id="KW-0472">Membrane</keyword>
<feature type="compositionally biased region" description="Polar residues" evidence="1">
    <location>
        <begin position="875"/>
        <end position="884"/>
    </location>
</feature>
<feature type="region of interest" description="Disordered" evidence="1">
    <location>
        <begin position="1"/>
        <end position="68"/>
    </location>
</feature>
<feature type="transmembrane region" description="Helical" evidence="2">
    <location>
        <begin position="1088"/>
        <end position="1106"/>
    </location>
</feature>
<evidence type="ECO:0000256" key="2">
    <source>
        <dbReference type="SAM" id="Phobius"/>
    </source>
</evidence>
<dbReference type="SUPFAM" id="SSF48371">
    <property type="entry name" value="ARM repeat"/>
    <property type="match status" value="2"/>
</dbReference>
<keyword evidence="2" id="KW-0812">Transmembrane</keyword>
<evidence type="ECO:0000313" key="4">
    <source>
        <dbReference type="Proteomes" id="UP000639772"/>
    </source>
</evidence>
<reference evidence="3 4" key="1">
    <citation type="journal article" date="2020" name="Nat. Food">
        <title>A phased Vanilla planifolia genome enables genetic improvement of flavour and production.</title>
        <authorList>
            <person name="Hasing T."/>
            <person name="Tang H."/>
            <person name="Brym M."/>
            <person name="Khazi F."/>
            <person name="Huang T."/>
            <person name="Chambers A.H."/>
        </authorList>
    </citation>
    <scope>NUCLEOTIDE SEQUENCE [LARGE SCALE GENOMIC DNA]</scope>
    <source>
        <tissue evidence="3">Leaf</tissue>
    </source>
</reference>
<feature type="region of interest" description="Disordered" evidence="1">
    <location>
        <begin position="830"/>
        <end position="851"/>
    </location>
</feature>
<dbReference type="OrthoDB" id="662108at2759"/>
<gene>
    <name evidence="3" type="ORF">HPP92_000866</name>
</gene>
<organism evidence="3 4">
    <name type="scientific">Vanilla planifolia</name>
    <name type="common">Vanilla</name>
    <dbReference type="NCBI Taxonomy" id="51239"/>
    <lineage>
        <taxon>Eukaryota</taxon>
        <taxon>Viridiplantae</taxon>
        <taxon>Streptophyta</taxon>
        <taxon>Embryophyta</taxon>
        <taxon>Tracheophyta</taxon>
        <taxon>Spermatophyta</taxon>
        <taxon>Magnoliopsida</taxon>
        <taxon>Liliopsida</taxon>
        <taxon>Asparagales</taxon>
        <taxon>Orchidaceae</taxon>
        <taxon>Vanilloideae</taxon>
        <taxon>Vanilleae</taxon>
        <taxon>Vanilla</taxon>
    </lineage>
</organism>
<feature type="transmembrane region" description="Helical" evidence="2">
    <location>
        <begin position="915"/>
        <end position="937"/>
    </location>
</feature>
<dbReference type="InterPro" id="IPR011989">
    <property type="entry name" value="ARM-like"/>
</dbReference>
<proteinExistence type="predicted"/>